<dbReference type="Proteomes" id="UP000807306">
    <property type="component" value="Unassembled WGS sequence"/>
</dbReference>
<dbReference type="AlphaFoldDB" id="A0A9P6E342"/>
<dbReference type="EMBL" id="MU158011">
    <property type="protein sequence ID" value="KAF9521622.1"/>
    <property type="molecule type" value="Genomic_DNA"/>
</dbReference>
<comment type="caution">
    <text evidence="2">The sequence shown here is derived from an EMBL/GenBank/DDBJ whole genome shotgun (WGS) entry which is preliminary data.</text>
</comment>
<accession>A0A9P6E342</accession>
<sequence length="514" mass="58534">MSVHVAECKRLVDRNNLTYLVDGWEDKRRRSIYGSMVAEVSVYPVMLGLEELTGKRATADQILDLSKRAFKKKDLDPRSILAACTDNPTTMQSFRRKLKIEYPWIDHFKEAISKNTRIVSFFNSSHYWGGQLTTAAEARGIKWSLKTLTESRFYALVLQAHSICNRPDAQRIIQDAIATVFDLNCWDLTDQLIRICKPLVDVIGNIESHDANLADCMLELIAMHHDGDDPEFAKHAMDVLQAEFHTLNTDLHWFALFLHPLCRKLAICASNHSFTLASEWGWKKEQAEKLIQDIEDYYQGKSPFSGGAKNAQDWWASLLPSAHDHPLKAMAAKIFAIVPHTAEVERLFSSLGLSQSKQQTRRTVEHMQTIGTLRNHYIWKVQQDLLAMGKSIRQPGIDLERAKELTENFTWVPDNEDADQEKPEEDEEDEEIISVEDVEAEFQRLNEQGNAASEDGDRLPKEIGINEVYDMSLLDDIWKGKVATSVGEELELAKATGSSEKWDPMSLLRNCSNK</sequence>
<keyword evidence="3" id="KW-1185">Reference proteome</keyword>
<proteinExistence type="predicted"/>
<evidence type="ECO:0000313" key="3">
    <source>
        <dbReference type="Proteomes" id="UP000807306"/>
    </source>
</evidence>
<name>A0A9P6E342_9AGAR</name>
<evidence type="ECO:0000256" key="1">
    <source>
        <dbReference type="SAM" id="MobiDB-lite"/>
    </source>
</evidence>
<organism evidence="2 3">
    <name type="scientific">Crepidotus variabilis</name>
    <dbReference type="NCBI Taxonomy" id="179855"/>
    <lineage>
        <taxon>Eukaryota</taxon>
        <taxon>Fungi</taxon>
        <taxon>Dikarya</taxon>
        <taxon>Basidiomycota</taxon>
        <taxon>Agaricomycotina</taxon>
        <taxon>Agaricomycetes</taxon>
        <taxon>Agaricomycetidae</taxon>
        <taxon>Agaricales</taxon>
        <taxon>Agaricineae</taxon>
        <taxon>Crepidotaceae</taxon>
        <taxon>Crepidotus</taxon>
    </lineage>
</organism>
<dbReference type="SUPFAM" id="SSF53098">
    <property type="entry name" value="Ribonuclease H-like"/>
    <property type="match status" value="1"/>
</dbReference>
<dbReference type="InterPro" id="IPR012337">
    <property type="entry name" value="RNaseH-like_sf"/>
</dbReference>
<evidence type="ECO:0000313" key="2">
    <source>
        <dbReference type="EMBL" id="KAF9521622.1"/>
    </source>
</evidence>
<feature type="region of interest" description="Disordered" evidence="1">
    <location>
        <begin position="495"/>
        <end position="514"/>
    </location>
</feature>
<reference evidence="2" key="1">
    <citation type="submission" date="2020-11" db="EMBL/GenBank/DDBJ databases">
        <authorList>
            <consortium name="DOE Joint Genome Institute"/>
            <person name="Ahrendt S."/>
            <person name="Riley R."/>
            <person name="Andreopoulos W."/>
            <person name="Labutti K."/>
            <person name="Pangilinan J."/>
            <person name="Ruiz-Duenas F.J."/>
            <person name="Barrasa J.M."/>
            <person name="Sanchez-Garcia M."/>
            <person name="Camarero S."/>
            <person name="Miyauchi S."/>
            <person name="Serrano A."/>
            <person name="Linde D."/>
            <person name="Babiker R."/>
            <person name="Drula E."/>
            <person name="Ayuso-Fernandez I."/>
            <person name="Pacheco R."/>
            <person name="Padilla G."/>
            <person name="Ferreira P."/>
            <person name="Barriuso J."/>
            <person name="Kellner H."/>
            <person name="Castanera R."/>
            <person name="Alfaro M."/>
            <person name="Ramirez L."/>
            <person name="Pisabarro A.G."/>
            <person name="Kuo A."/>
            <person name="Tritt A."/>
            <person name="Lipzen A."/>
            <person name="He G."/>
            <person name="Yan M."/>
            <person name="Ng V."/>
            <person name="Cullen D."/>
            <person name="Martin F."/>
            <person name="Rosso M.-N."/>
            <person name="Henrissat B."/>
            <person name="Hibbett D."/>
            <person name="Martinez A.T."/>
            <person name="Grigoriev I.V."/>
        </authorList>
    </citation>
    <scope>NUCLEOTIDE SEQUENCE</scope>
    <source>
        <strain evidence="2">CBS 506.95</strain>
    </source>
</reference>
<dbReference type="OrthoDB" id="3226942at2759"/>
<gene>
    <name evidence="2" type="ORF">CPB83DRAFT_872191</name>
</gene>
<protein>
    <submittedName>
        <fullName evidence="2">Ribonuclease H-like domain-containing protein</fullName>
    </submittedName>
</protein>